<evidence type="ECO:0000313" key="2">
    <source>
        <dbReference type="Proteomes" id="UP000076083"/>
    </source>
</evidence>
<sequence>MITRHKKMVDVTVRLNVGVAYYFAVDLSHERTEISKMIRPELWIKISRSPGFDLIVGVIS</sequence>
<dbReference type="EMBL" id="CP015225">
    <property type="protein sequence ID" value="AMZ73384.1"/>
    <property type="molecule type" value="Genomic_DNA"/>
</dbReference>
<dbReference type="Proteomes" id="UP000076083">
    <property type="component" value="Chromosome"/>
</dbReference>
<organism evidence="1 2">
    <name type="scientific">Pseudomonas fluorescens</name>
    <dbReference type="NCBI Taxonomy" id="294"/>
    <lineage>
        <taxon>Bacteria</taxon>
        <taxon>Pseudomonadati</taxon>
        <taxon>Pseudomonadota</taxon>
        <taxon>Gammaproteobacteria</taxon>
        <taxon>Pseudomonadales</taxon>
        <taxon>Pseudomonadaceae</taxon>
        <taxon>Pseudomonas</taxon>
    </lineage>
</organism>
<reference evidence="1 2" key="2">
    <citation type="journal article" date="2018" name="Nature">
        <title>Mutant phenotypes for thousands of bacterial genes of unknown function.</title>
        <authorList>
            <person name="Price M.N."/>
            <person name="Wetmore K.M."/>
            <person name="Waters R.J."/>
            <person name="Callaghan M."/>
            <person name="Ray J."/>
            <person name="Liu H."/>
            <person name="Kuehl J.V."/>
            <person name="Melnyk R.A."/>
            <person name="Lamson J.S."/>
            <person name="Suh Y."/>
            <person name="Carlson H.K."/>
            <person name="Esquivel Z."/>
            <person name="Sadeeshkumar H."/>
            <person name="Chakraborty R."/>
            <person name="Zane G.M."/>
            <person name="Rubin B.E."/>
            <person name="Wall J.D."/>
            <person name="Visel A."/>
            <person name="Bristow J."/>
            <person name="Blow M.J."/>
            <person name="Arkin A.P."/>
            <person name="Deutschbauer A.M."/>
        </authorList>
    </citation>
    <scope>NUCLEOTIDE SEQUENCE [LARGE SCALE GENOMIC DNA]</scope>
    <source>
        <strain evidence="1 2">FW300-N2E2</strain>
    </source>
</reference>
<evidence type="ECO:0000313" key="1">
    <source>
        <dbReference type="EMBL" id="AMZ73384.1"/>
    </source>
</evidence>
<dbReference type="AlphaFoldDB" id="A0A160A0X2"/>
<proteinExistence type="predicted"/>
<gene>
    <name evidence="1" type="ORF">TK06_20570</name>
</gene>
<accession>A0A160A0X2</accession>
<name>A0A160A0X2_PSEFL</name>
<protein>
    <submittedName>
        <fullName evidence="1">Uncharacterized protein</fullName>
    </submittedName>
</protein>
<reference evidence="2" key="1">
    <citation type="submission" date="2016-04" db="EMBL/GenBank/DDBJ databases">
        <authorList>
            <person name="Ray J."/>
            <person name="Price M."/>
            <person name="Deutschbauer A."/>
        </authorList>
    </citation>
    <scope>NUCLEOTIDE SEQUENCE [LARGE SCALE GENOMIC DNA]</scope>
    <source>
        <strain evidence="2">FW300-N2E2</strain>
    </source>
</reference>